<name>A0A2G6E862_9BACT</name>
<evidence type="ECO:0000259" key="2">
    <source>
        <dbReference type="Pfam" id="PF13485"/>
    </source>
</evidence>
<keyword evidence="1" id="KW-1133">Transmembrane helix</keyword>
<feature type="domain" description="Peptidase MA-like" evidence="2">
    <location>
        <begin position="105"/>
        <end position="269"/>
    </location>
</feature>
<keyword evidence="1" id="KW-0472">Membrane</keyword>
<dbReference type="Pfam" id="PF13485">
    <property type="entry name" value="Peptidase_MA_2"/>
    <property type="match status" value="1"/>
</dbReference>
<feature type="transmembrane region" description="Helical" evidence="1">
    <location>
        <begin position="278"/>
        <end position="299"/>
    </location>
</feature>
<gene>
    <name evidence="3" type="ORF">CSB45_04240</name>
</gene>
<sequence length="324" mass="37399">MSSSVLAICFQILYSLPRFQIKYICLITFLLYAPHADAWEHVITKHFYIHYQPVDRRIAQQLSQESDAIHQHISKDIGYRSTRRTAVYLCPDVECFERQQPGSQKAPRWAVGLAYPQLNRIVMRTAVTAKEGGQIKPLEIFTHETAHIILEQALAERGGAPRWLSEGFSMLHARQWTIHRQQTIAEVTLRKRFIPLRLLTVSFPADERSARIAYAQSFSLVSFLLHHSNRQLFPEFIAALKRGMDTDTALRASFGISLKTLEHDWQASLAERYSCFEYLSNSALLWFVLSLIVISAYLMKCRQAKRIQEAWEEDEAEETDDAPK</sequence>
<evidence type="ECO:0000313" key="3">
    <source>
        <dbReference type="EMBL" id="PID58283.1"/>
    </source>
</evidence>
<keyword evidence="1" id="KW-0812">Transmembrane</keyword>
<proteinExistence type="predicted"/>
<accession>A0A2G6E862</accession>
<organism evidence="3 4">
    <name type="scientific">candidate division KSB3 bacterium</name>
    <dbReference type="NCBI Taxonomy" id="2044937"/>
    <lineage>
        <taxon>Bacteria</taxon>
        <taxon>candidate division KSB3</taxon>
    </lineage>
</organism>
<dbReference type="EMBL" id="PDPS01000023">
    <property type="protein sequence ID" value="PID58283.1"/>
    <property type="molecule type" value="Genomic_DNA"/>
</dbReference>
<dbReference type="InterPro" id="IPR039568">
    <property type="entry name" value="Peptidase_MA-like_dom"/>
</dbReference>
<evidence type="ECO:0000313" key="4">
    <source>
        <dbReference type="Proteomes" id="UP000229740"/>
    </source>
</evidence>
<protein>
    <recommendedName>
        <fullName evidence="2">Peptidase MA-like domain-containing protein</fullName>
    </recommendedName>
</protein>
<reference evidence="3 4" key="1">
    <citation type="submission" date="2017-10" db="EMBL/GenBank/DDBJ databases">
        <title>Novel microbial diversity and functional potential in the marine mammal oral microbiome.</title>
        <authorList>
            <person name="Dudek N.K."/>
            <person name="Sun C.L."/>
            <person name="Burstein D."/>
            <person name="Kantor R.S."/>
            <person name="Aliaga Goltsman D.S."/>
            <person name="Bik E.M."/>
            <person name="Thomas B.C."/>
            <person name="Banfield J.F."/>
            <person name="Relman D.A."/>
        </authorList>
    </citation>
    <scope>NUCLEOTIDE SEQUENCE [LARGE SCALE GENOMIC DNA]</scope>
    <source>
        <strain evidence="3">DOLZORAL124_49_17</strain>
    </source>
</reference>
<dbReference type="AlphaFoldDB" id="A0A2G6E862"/>
<comment type="caution">
    <text evidence="3">The sequence shown here is derived from an EMBL/GenBank/DDBJ whole genome shotgun (WGS) entry which is preliminary data.</text>
</comment>
<dbReference type="Proteomes" id="UP000229740">
    <property type="component" value="Unassembled WGS sequence"/>
</dbReference>
<evidence type="ECO:0000256" key="1">
    <source>
        <dbReference type="SAM" id="Phobius"/>
    </source>
</evidence>